<evidence type="ECO:0000313" key="2">
    <source>
        <dbReference type="EMBL" id="KAH0889752.1"/>
    </source>
</evidence>
<sequence>WKTSCYYPKKITGIVRIAISQSENGVKGAGGQYRTTSSPYNLEFTGETVFLRNQIFNKTITSLLLQIMKILISLVKCLNLEEYKQFKFMTKTRKYFNFGCVILSEELGLLMLRVAYGELTLNYLIPPLFFSPERLLDSNAFMEQIFKFRD</sequence>
<gene>
    <name evidence="2" type="ORF">HID58_052181</name>
</gene>
<accession>A0ABQ8AB12</accession>
<keyword evidence="1" id="KW-1133">Transmembrane helix</keyword>
<evidence type="ECO:0000313" key="3">
    <source>
        <dbReference type="Proteomes" id="UP000824890"/>
    </source>
</evidence>
<keyword evidence="3" id="KW-1185">Reference proteome</keyword>
<comment type="caution">
    <text evidence="2">The sequence shown here is derived from an EMBL/GenBank/DDBJ whole genome shotgun (WGS) entry which is preliminary data.</text>
</comment>
<protein>
    <submittedName>
        <fullName evidence="2">Uncharacterized protein</fullName>
    </submittedName>
</protein>
<feature type="non-terminal residue" evidence="2">
    <location>
        <position position="1"/>
    </location>
</feature>
<feature type="transmembrane region" description="Helical" evidence="1">
    <location>
        <begin position="95"/>
        <end position="116"/>
    </location>
</feature>
<evidence type="ECO:0000256" key="1">
    <source>
        <dbReference type="SAM" id="Phobius"/>
    </source>
</evidence>
<keyword evidence="1" id="KW-0472">Membrane</keyword>
<dbReference type="Proteomes" id="UP000824890">
    <property type="component" value="Unassembled WGS sequence"/>
</dbReference>
<proteinExistence type="predicted"/>
<organism evidence="2 3">
    <name type="scientific">Brassica napus</name>
    <name type="common">Rape</name>
    <dbReference type="NCBI Taxonomy" id="3708"/>
    <lineage>
        <taxon>Eukaryota</taxon>
        <taxon>Viridiplantae</taxon>
        <taxon>Streptophyta</taxon>
        <taxon>Embryophyta</taxon>
        <taxon>Tracheophyta</taxon>
        <taxon>Spermatophyta</taxon>
        <taxon>Magnoliopsida</taxon>
        <taxon>eudicotyledons</taxon>
        <taxon>Gunneridae</taxon>
        <taxon>Pentapetalae</taxon>
        <taxon>rosids</taxon>
        <taxon>malvids</taxon>
        <taxon>Brassicales</taxon>
        <taxon>Brassicaceae</taxon>
        <taxon>Brassiceae</taxon>
        <taxon>Brassica</taxon>
    </lineage>
</organism>
<keyword evidence="1" id="KW-0812">Transmembrane</keyword>
<dbReference type="EMBL" id="JAGKQM010000013">
    <property type="protein sequence ID" value="KAH0889752.1"/>
    <property type="molecule type" value="Genomic_DNA"/>
</dbReference>
<name>A0ABQ8AB12_BRANA</name>
<reference evidence="2 3" key="1">
    <citation type="submission" date="2021-05" db="EMBL/GenBank/DDBJ databases">
        <title>Genome Assembly of Synthetic Allotetraploid Brassica napus Reveals Homoeologous Exchanges between Subgenomes.</title>
        <authorList>
            <person name="Davis J.T."/>
        </authorList>
    </citation>
    <scope>NUCLEOTIDE SEQUENCE [LARGE SCALE GENOMIC DNA]</scope>
    <source>
        <strain evidence="3">cv. Da-Ae</strain>
        <tissue evidence="2">Seedling</tissue>
    </source>
</reference>